<dbReference type="GO" id="GO:1990414">
    <property type="term" value="P:replication-born double-strand break repair via sister chromatid exchange"/>
    <property type="evidence" value="ECO:0007669"/>
    <property type="project" value="TreeGrafter"/>
</dbReference>
<comment type="caution">
    <text evidence="10">The sequence shown here is derived from an EMBL/GenBank/DDBJ whole genome shotgun (WGS) entry which is preliminary data.</text>
</comment>
<evidence type="ECO:0000256" key="6">
    <source>
        <dbReference type="ARBA" id="ARBA00064543"/>
    </source>
</evidence>
<dbReference type="InterPro" id="IPR006910">
    <property type="entry name" value="Rad21_Rec8_N"/>
</dbReference>
<dbReference type="GO" id="GO:0005634">
    <property type="term" value="C:nucleus"/>
    <property type="evidence" value="ECO:0007669"/>
    <property type="project" value="UniProtKB-SubCell"/>
</dbReference>
<keyword evidence="3" id="KW-0498">Mitosis</keyword>
<dbReference type="InterPro" id="IPR023093">
    <property type="entry name" value="ScpA-like_C"/>
</dbReference>
<evidence type="ECO:0000259" key="8">
    <source>
        <dbReference type="Pfam" id="PF04824"/>
    </source>
</evidence>
<evidence type="ECO:0000313" key="11">
    <source>
        <dbReference type="Proteomes" id="UP001237642"/>
    </source>
</evidence>
<gene>
    <name evidence="10" type="ORF">POM88_053361</name>
</gene>
<evidence type="ECO:0000256" key="7">
    <source>
        <dbReference type="SAM" id="MobiDB-lite"/>
    </source>
</evidence>
<dbReference type="SUPFAM" id="SSF46785">
    <property type="entry name" value="Winged helix' DNA-binding domain"/>
    <property type="match status" value="1"/>
</dbReference>
<keyword evidence="11" id="KW-1185">Reference proteome</keyword>
<accession>A0AAD8GQ75</accession>
<evidence type="ECO:0000256" key="2">
    <source>
        <dbReference type="ARBA" id="ARBA00009870"/>
    </source>
</evidence>
<proteinExistence type="inferred from homology"/>
<evidence type="ECO:0000313" key="10">
    <source>
        <dbReference type="EMBL" id="KAK1352422.1"/>
    </source>
</evidence>
<comment type="subcellular location">
    <subcellularLocation>
        <location evidence="1">Nucleus</location>
    </subcellularLocation>
</comment>
<dbReference type="GO" id="GO:0003682">
    <property type="term" value="F:chromatin binding"/>
    <property type="evidence" value="ECO:0007669"/>
    <property type="project" value="TreeGrafter"/>
</dbReference>
<organism evidence="10 11">
    <name type="scientific">Heracleum sosnowskyi</name>
    <dbReference type="NCBI Taxonomy" id="360622"/>
    <lineage>
        <taxon>Eukaryota</taxon>
        <taxon>Viridiplantae</taxon>
        <taxon>Streptophyta</taxon>
        <taxon>Embryophyta</taxon>
        <taxon>Tracheophyta</taxon>
        <taxon>Spermatophyta</taxon>
        <taxon>Magnoliopsida</taxon>
        <taxon>eudicotyledons</taxon>
        <taxon>Gunneridae</taxon>
        <taxon>Pentapetalae</taxon>
        <taxon>asterids</taxon>
        <taxon>campanulids</taxon>
        <taxon>Apiales</taxon>
        <taxon>Apiaceae</taxon>
        <taxon>Apioideae</taxon>
        <taxon>apioid superclade</taxon>
        <taxon>Tordylieae</taxon>
        <taxon>Tordyliinae</taxon>
        <taxon>Heracleum</taxon>
    </lineage>
</organism>
<dbReference type="InterPro" id="IPR039781">
    <property type="entry name" value="Rad21/Rec8-like"/>
</dbReference>
<comment type="similarity">
    <text evidence="2">Belongs to the rad21 family.</text>
</comment>
<reference evidence="10" key="1">
    <citation type="submission" date="2023-02" db="EMBL/GenBank/DDBJ databases">
        <title>Genome of toxic invasive species Heracleum sosnowskyi carries increased number of genes despite the absence of recent whole-genome duplications.</title>
        <authorList>
            <person name="Schelkunov M."/>
            <person name="Shtratnikova V."/>
            <person name="Makarenko M."/>
            <person name="Klepikova A."/>
            <person name="Omelchenko D."/>
            <person name="Novikova G."/>
            <person name="Obukhova E."/>
            <person name="Bogdanov V."/>
            <person name="Penin A."/>
            <person name="Logacheva M."/>
        </authorList>
    </citation>
    <scope>NUCLEOTIDE SEQUENCE</scope>
    <source>
        <strain evidence="10">Hsosn_3</strain>
        <tissue evidence="10">Leaf</tissue>
    </source>
</reference>
<evidence type="ECO:0000259" key="9">
    <source>
        <dbReference type="Pfam" id="PF04825"/>
    </source>
</evidence>
<feature type="domain" description="Rad21/Rec8-like protein C-terminal eukaryotic" evidence="8">
    <location>
        <begin position="767"/>
        <end position="816"/>
    </location>
</feature>
<keyword evidence="5" id="KW-0539">Nucleus</keyword>
<dbReference type="PANTHER" id="PTHR12585">
    <property type="entry name" value="SCC1 / RAD21 FAMILY MEMBER"/>
    <property type="match status" value="1"/>
</dbReference>
<dbReference type="CDD" id="cd21793">
    <property type="entry name" value="Rad21_Rec8_M_AtSYN1-like"/>
    <property type="match status" value="1"/>
</dbReference>
<protein>
    <recommendedName>
        <fullName evidence="12">Sister chromatid cohesion 1 protein 3</fullName>
    </recommendedName>
</protein>
<dbReference type="FunFam" id="1.10.10.580:FF:000002">
    <property type="entry name" value="Sister chromatid cohesion 1 protein 4"/>
    <property type="match status" value="1"/>
</dbReference>
<dbReference type="Pfam" id="PF04824">
    <property type="entry name" value="Rad21_Rec8"/>
    <property type="match status" value="1"/>
</dbReference>
<dbReference type="GO" id="GO:0007062">
    <property type="term" value="P:sister chromatid cohesion"/>
    <property type="evidence" value="ECO:0007669"/>
    <property type="project" value="InterPro"/>
</dbReference>
<keyword evidence="3" id="KW-0132">Cell division</keyword>
<feature type="domain" description="Rad21/Rec8-like protein N-terminal" evidence="9">
    <location>
        <begin position="1"/>
        <end position="100"/>
    </location>
</feature>
<keyword evidence="3" id="KW-0131">Cell cycle</keyword>
<comment type="subunit">
    <text evidence="6">Component of the cohesin complex.</text>
</comment>
<dbReference type="Proteomes" id="UP001237642">
    <property type="component" value="Unassembled WGS sequence"/>
</dbReference>
<dbReference type="InterPro" id="IPR036390">
    <property type="entry name" value="WH_DNA-bd_sf"/>
</dbReference>
<sequence length="824" mass="92588">MFFSKTFLARKGALGTVWSAAHLHHKLNKSHYISTNIITTVERIMYPEVPIALRMSSHLLLGVVRIYSKQVEYFFQDCNILLIGIRKAFASTDVNLPETATIATFESVTLLDKFQLDAMDLDTDFSEMSQDSHIKDPKEISIEDQILLGQDPYIVVSFDEDVRNSPCSRVFSGCRPQPMQEDNCLYTPVGATIASLDPGPSNQERVGLSTDTNGLQSYPEIEMRCDASRQYFSENDPFWPDQSEDRLEPDLVLVEILKQKETDSYRSNCLYTPVGATIAALDPGPSNQERVGLSTDTNELQSYPEIEMRCDASRQYFSENDPFWPDQSEDRLEQDLVLVEILKQKETDSSSCTPVGATIGALNPGPSNQERVGLSTDNNGPRSYPEIEMMCDASRLHFSENDLFWPDQSEDRLEPDMVLLEYLKQKQTDSLAVELVPEVSPLPLEQHKEPNSVVSKQGPEILNSNKAYGQVSPKLAIRSTPQAQQPMRKQRRRHNYDDITVLSNRFMNQQMNDSSCILRKRKECPTDPLDNSKLNKRIKKDTIFFEPLLTGLCSDLCDAYKKDFISVKPYLTIVKEACPPPQYAEISTPVNVDEIETESLRHRELPAGNNSLPELVRSPNIVLSSPARLTPSPTREHNCTPAFGNDTSPLLDLEETAYGGTSNLAAFTGTPRSDKVTPMLFSKDQPGVEDTFCTDIPELRNTVDGDLSFLAEDDNNLSGPQETPNCFLRKHSGRSEIEHLSARTRYVAQFLKIRSSGTPAAESQSVDVSLKTILEGKRRKVCARMVFETLVLKNYGLVDVHQEESFGDIILTVTQKLSKKLFST</sequence>
<evidence type="ECO:0008006" key="12">
    <source>
        <dbReference type="Google" id="ProtNLM"/>
    </source>
</evidence>
<dbReference type="InterPro" id="IPR006909">
    <property type="entry name" value="Rad21/Rec8_C_eu"/>
</dbReference>
<dbReference type="EMBL" id="JAUIZM010000017">
    <property type="protein sequence ID" value="KAK1352422.1"/>
    <property type="molecule type" value="Genomic_DNA"/>
</dbReference>
<dbReference type="GO" id="GO:0008278">
    <property type="term" value="C:cohesin complex"/>
    <property type="evidence" value="ECO:0007669"/>
    <property type="project" value="InterPro"/>
</dbReference>
<feature type="region of interest" description="Disordered" evidence="7">
    <location>
        <begin position="360"/>
        <end position="382"/>
    </location>
</feature>
<evidence type="ECO:0000256" key="5">
    <source>
        <dbReference type="ARBA" id="ARBA00023242"/>
    </source>
</evidence>
<evidence type="ECO:0000256" key="3">
    <source>
        <dbReference type="ARBA" id="ARBA00022776"/>
    </source>
</evidence>
<dbReference type="AlphaFoldDB" id="A0AAD8GQ75"/>
<feature type="compositionally biased region" description="Polar residues" evidence="7">
    <location>
        <begin position="365"/>
        <end position="381"/>
    </location>
</feature>
<dbReference type="PANTHER" id="PTHR12585:SF55">
    <property type="entry name" value="SISTER CHROMATID COHESION 1 PROTEIN 3"/>
    <property type="match status" value="1"/>
</dbReference>
<name>A0AAD8GQ75_9APIA</name>
<dbReference type="Gene3D" id="1.10.10.580">
    <property type="entry name" value="Structural maintenance of chromosome 1. Chain E"/>
    <property type="match status" value="1"/>
</dbReference>
<feature type="region of interest" description="Disordered" evidence="7">
    <location>
        <begin position="624"/>
        <end position="646"/>
    </location>
</feature>
<dbReference type="GO" id="GO:0007059">
    <property type="term" value="P:chromosome segregation"/>
    <property type="evidence" value="ECO:0007669"/>
    <property type="project" value="UniProtKB-KW"/>
</dbReference>
<evidence type="ECO:0000256" key="1">
    <source>
        <dbReference type="ARBA" id="ARBA00004123"/>
    </source>
</evidence>
<dbReference type="Pfam" id="PF04825">
    <property type="entry name" value="Rad21_Rec8_N"/>
    <property type="match status" value="1"/>
</dbReference>
<keyword evidence="4" id="KW-0159">Chromosome partition</keyword>
<evidence type="ECO:0000256" key="4">
    <source>
        <dbReference type="ARBA" id="ARBA00022829"/>
    </source>
</evidence>
<reference evidence="10" key="2">
    <citation type="submission" date="2023-05" db="EMBL/GenBank/DDBJ databases">
        <authorList>
            <person name="Schelkunov M.I."/>
        </authorList>
    </citation>
    <scope>NUCLEOTIDE SEQUENCE</scope>
    <source>
        <strain evidence="10">Hsosn_3</strain>
        <tissue evidence="10">Leaf</tissue>
    </source>
</reference>